<gene>
    <name evidence="2" type="ORF">R3P38DRAFT_1955127</name>
</gene>
<organism evidence="2 3">
    <name type="scientific">Favolaschia claudopus</name>
    <dbReference type="NCBI Taxonomy" id="2862362"/>
    <lineage>
        <taxon>Eukaryota</taxon>
        <taxon>Fungi</taxon>
        <taxon>Dikarya</taxon>
        <taxon>Basidiomycota</taxon>
        <taxon>Agaricomycotina</taxon>
        <taxon>Agaricomycetes</taxon>
        <taxon>Agaricomycetidae</taxon>
        <taxon>Agaricales</taxon>
        <taxon>Marasmiineae</taxon>
        <taxon>Mycenaceae</taxon>
        <taxon>Favolaschia</taxon>
    </lineage>
</organism>
<name>A0AAW0A018_9AGAR</name>
<evidence type="ECO:0000256" key="1">
    <source>
        <dbReference type="SAM" id="SignalP"/>
    </source>
</evidence>
<keyword evidence="3" id="KW-1185">Reference proteome</keyword>
<keyword evidence="1" id="KW-0732">Signal</keyword>
<dbReference type="AlphaFoldDB" id="A0AAW0A018"/>
<feature type="chain" id="PRO_5043877860" description="Secreted protein" evidence="1">
    <location>
        <begin position="21"/>
        <end position="85"/>
    </location>
</feature>
<evidence type="ECO:0000313" key="3">
    <source>
        <dbReference type="Proteomes" id="UP001362999"/>
    </source>
</evidence>
<feature type="signal peptide" evidence="1">
    <location>
        <begin position="1"/>
        <end position="20"/>
    </location>
</feature>
<dbReference type="EMBL" id="JAWWNJ010000096">
    <property type="protein sequence ID" value="KAK6996667.1"/>
    <property type="molecule type" value="Genomic_DNA"/>
</dbReference>
<dbReference type="Proteomes" id="UP001362999">
    <property type="component" value="Unassembled WGS sequence"/>
</dbReference>
<evidence type="ECO:0000313" key="2">
    <source>
        <dbReference type="EMBL" id="KAK6996667.1"/>
    </source>
</evidence>
<reference evidence="2 3" key="1">
    <citation type="journal article" date="2024" name="J Genomics">
        <title>Draft genome sequencing and assembly of Favolaschia claudopus CIRM-BRFM 2984 isolated from oak limbs.</title>
        <authorList>
            <person name="Navarro D."/>
            <person name="Drula E."/>
            <person name="Chaduli D."/>
            <person name="Cazenave R."/>
            <person name="Ahrendt S."/>
            <person name="Wang J."/>
            <person name="Lipzen A."/>
            <person name="Daum C."/>
            <person name="Barry K."/>
            <person name="Grigoriev I.V."/>
            <person name="Favel A."/>
            <person name="Rosso M.N."/>
            <person name="Martin F."/>
        </authorList>
    </citation>
    <scope>NUCLEOTIDE SEQUENCE [LARGE SCALE GENOMIC DNA]</scope>
    <source>
        <strain evidence="2 3">CIRM-BRFM 2984</strain>
    </source>
</reference>
<sequence>MKRWMVLQISCSFLGAAVTAQSISRCMSAKLGSMLSNLRTNTIVYPLSQQATAYRLCTTRELKLLKNEFLFALVRHIKPWDPKKH</sequence>
<protein>
    <recommendedName>
        <fullName evidence="4">Secreted protein</fullName>
    </recommendedName>
</protein>
<proteinExistence type="predicted"/>
<evidence type="ECO:0008006" key="4">
    <source>
        <dbReference type="Google" id="ProtNLM"/>
    </source>
</evidence>
<accession>A0AAW0A018</accession>
<comment type="caution">
    <text evidence="2">The sequence shown here is derived from an EMBL/GenBank/DDBJ whole genome shotgun (WGS) entry which is preliminary data.</text>
</comment>